<reference evidence="2" key="2">
    <citation type="submission" date="2023-01" db="EMBL/GenBank/DDBJ databases">
        <authorList>
            <person name="Sun Q."/>
            <person name="Evtushenko L."/>
        </authorList>
    </citation>
    <scope>NUCLEOTIDE SEQUENCE</scope>
    <source>
        <strain evidence="2">VKM Ac-1321</strain>
    </source>
</reference>
<evidence type="ECO:0008006" key="4">
    <source>
        <dbReference type="Google" id="ProtNLM"/>
    </source>
</evidence>
<proteinExistence type="predicted"/>
<feature type="region of interest" description="Disordered" evidence="1">
    <location>
        <begin position="1"/>
        <end position="20"/>
    </location>
</feature>
<evidence type="ECO:0000313" key="2">
    <source>
        <dbReference type="EMBL" id="GLL06333.1"/>
    </source>
</evidence>
<evidence type="ECO:0000313" key="3">
    <source>
        <dbReference type="Proteomes" id="UP001143480"/>
    </source>
</evidence>
<name>A0A9W6KSA9_9ACTN</name>
<reference evidence="2" key="1">
    <citation type="journal article" date="2014" name="Int. J. Syst. Evol. Microbiol.">
        <title>Complete genome sequence of Corynebacterium casei LMG S-19264T (=DSM 44701T), isolated from a smear-ripened cheese.</title>
        <authorList>
            <consortium name="US DOE Joint Genome Institute (JGI-PGF)"/>
            <person name="Walter F."/>
            <person name="Albersmeier A."/>
            <person name="Kalinowski J."/>
            <person name="Ruckert C."/>
        </authorList>
    </citation>
    <scope>NUCLEOTIDE SEQUENCE</scope>
    <source>
        <strain evidence="2">VKM Ac-1321</strain>
    </source>
</reference>
<dbReference type="EMBL" id="BSFP01000071">
    <property type="protein sequence ID" value="GLL06333.1"/>
    <property type="molecule type" value="Genomic_DNA"/>
</dbReference>
<comment type="caution">
    <text evidence="2">The sequence shown here is derived from an EMBL/GenBank/DDBJ whole genome shotgun (WGS) entry which is preliminary data.</text>
</comment>
<sequence length="287" mass="33078">MCDGRLGPAAPSTERGPSSIGRAFTLMGDPVTLFAVRASPPHCLQRWTRVPLTDAAVLERRLSPDRLAPYRQDVGGDLRKAFELYEWNARMGATFWRTLGHVEVLVRNAMHDQLTTWSLQQHGESRWYLDPGGIFTDKTTESIEAAVQKLRAKRRDETTGRVVAELSWGFWRFLLISSYDRSLWLPCLRHAWPAHSLRQTLYDPMDRLNDLRNRIAHHEPIYNRPLRDLHTTALTLAEWTCPATAEWIRAQCEVLDMLKTRPWTRPCQTGQPTRRSGGGSGRRQRRR</sequence>
<gene>
    <name evidence="2" type="ORF">GCM10017581_080820</name>
</gene>
<accession>A0A9W6KSA9</accession>
<organism evidence="2 3">
    <name type="scientific">Dactylosporangium matsuzakiense</name>
    <dbReference type="NCBI Taxonomy" id="53360"/>
    <lineage>
        <taxon>Bacteria</taxon>
        <taxon>Bacillati</taxon>
        <taxon>Actinomycetota</taxon>
        <taxon>Actinomycetes</taxon>
        <taxon>Micromonosporales</taxon>
        <taxon>Micromonosporaceae</taxon>
        <taxon>Dactylosporangium</taxon>
    </lineage>
</organism>
<dbReference type="AlphaFoldDB" id="A0A9W6KSA9"/>
<feature type="region of interest" description="Disordered" evidence="1">
    <location>
        <begin position="263"/>
        <end position="287"/>
    </location>
</feature>
<dbReference type="Proteomes" id="UP001143480">
    <property type="component" value="Unassembled WGS sequence"/>
</dbReference>
<keyword evidence="3" id="KW-1185">Reference proteome</keyword>
<protein>
    <recommendedName>
        <fullName evidence="4">Abi-like protein</fullName>
    </recommendedName>
</protein>
<evidence type="ECO:0000256" key="1">
    <source>
        <dbReference type="SAM" id="MobiDB-lite"/>
    </source>
</evidence>